<proteinExistence type="predicted"/>
<dbReference type="InterPro" id="IPR032675">
    <property type="entry name" value="LRR_dom_sf"/>
</dbReference>
<dbReference type="Gene3D" id="3.80.10.10">
    <property type="entry name" value="Ribonuclease Inhibitor"/>
    <property type="match status" value="1"/>
</dbReference>
<dbReference type="SUPFAM" id="SSF52047">
    <property type="entry name" value="RNI-like"/>
    <property type="match status" value="1"/>
</dbReference>
<evidence type="ECO:0000313" key="2">
    <source>
        <dbReference type="Proteomes" id="UP001567538"/>
    </source>
</evidence>
<dbReference type="Proteomes" id="UP001567538">
    <property type="component" value="Unassembled WGS sequence"/>
</dbReference>
<reference evidence="1 2" key="1">
    <citation type="submission" date="2024-06" db="EMBL/GenBank/DDBJ databases">
        <title>A chromosome level genome sequence of Diviner's sage (Salvia divinorum).</title>
        <authorList>
            <person name="Ford S.A."/>
            <person name="Ro D.-K."/>
            <person name="Ness R.W."/>
            <person name="Phillips M.A."/>
        </authorList>
    </citation>
    <scope>NUCLEOTIDE SEQUENCE [LARGE SCALE GENOMIC DNA]</scope>
    <source>
        <strain evidence="1">SAF-2024a</strain>
        <tissue evidence="1">Leaf</tissue>
    </source>
</reference>
<gene>
    <name evidence="1" type="ORF">AAHA92_09490</name>
</gene>
<dbReference type="EMBL" id="JBEAFC010000004">
    <property type="protein sequence ID" value="KAL1559110.1"/>
    <property type="molecule type" value="Genomic_DNA"/>
</dbReference>
<keyword evidence="2" id="KW-1185">Reference proteome</keyword>
<comment type="caution">
    <text evidence="1">The sequence shown here is derived from an EMBL/GenBank/DDBJ whole genome shotgun (WGS) entry which is preliminary data.</text>
</comment>
<name>A0ABD1HRI2_SALDI</name>
<organism evidence="1 2">
    <name type="scientific">Salvia divinorum</name>
    <name type="common">Maria pastora</name>
    <name type="synonym">Diviner's sage</name>
    <dbReference type="NCBI Taxonomy" id="28513"/>
    <lineage>
        <taxon>Eukaryota</taxon>
        <taxon>Viridiplantae</taxon>
        <taxon>Streptophyta</taxon>
        <taxon>Embryophyta</taxon>
        <taxon>Tracheophyta</taxon>
        <taxon>Spermatophyta</taxon>
        <taxon>Magnoliopsida</taxon>
        <taxon>eudicotyledons</taxon>
        <taxon>Gunneridae</taxon>
        <taxon>Pentapetalae</taxon>
        <taxon>asterids</taxon>
        <taxon>lamiids</taxon>
        <taxon>Lamiales</taxon>
        <taxon>Lamiaceae</taxon>
        <taxon>Nepetoideae</taxon>
        <taxon>Mentheae</taxon>
        <taxon>Salviinae</taxon>
        <taxon>Salvia</taxon>
        <taxon>Salvia subgen. Calosphace</taxon>
    </lineage>
</organism>
<evidence type="ECO:0000313" key="1">
    <source>
        <dbReference type="EMBL" id="KAL1559110.1"/>
    </source>
</evidence>
<dbReference type="AlphaFoldDB" id="A0ABD1HRI2"/>
<protein>
    <submittedName>
        <fullName evidence="1">Uncharacterized protein</fullName>
    </submittedName>
</protein>
<sequence length="137" mass="15182">MEGNGCPRGSMEVLSVQNWAISEQQLENICKGHICVAFFEALTKCHMLRSLTIYDANVGTKQQEISIHHDTLHRCEIKKCRLRGLYIGCPQLKNSSLKQSDVPDVLLDCPLLRDLDIASCHGLPFGAIEPAAICFNG</sequence>
<accession>A0ABD1HRI2</accession>